<name>A0ABW5ZSK8_9FLAO</name>
<evidence type="ECO:0000313" key="2">
    <source>
        <dbReference type="EMBL" id="MFD2914672.1"/>
    </source>
</evidence>
<protein>
    <submittedName>
        <fullName evidence="2">Uncharacterized protein</fullName>
    </submittedName>
</protein>
<keyword evidence="3" id="KW-1185">Reference proteome</keyword>
<dbReference type="Proteomes" id="UP001597548">
    <property type="component" value="Unassembled WGS sequence"/>
</dbReference>
<proteinExistence type="predicted"/>
<feature type="chain" id="PRO_5045340560" evidence="1">
    <location>
        <begin position="21"/>
        <end position="122"/>
    </location>
</feature>
<feature type="signal peptide" evidence="1">
    <location>
        <begin position="1"/>
        <end position="20"/>
    </location>
</feature>
<comment type="caution">
    <text evidence="2">The sequence shown here is derived from an EMBL/GenBank/DDBJ whole genome shotgun (WGS) entry which is preliminary data.</text>
</comment>
<reference evidence="3" key="1">
    <citation type="journal article" date="2019" name="Int. J. Syst. Evol. Microbiol.">
        <title>The Global Catalogue of Microorganisms (GCM) 10K type strain sequencing project: providing services to taxonomists for standard genome sequencing and annotation.</title>
        <authorList>
            <consortium name="The Broad Institute Genomics Platform"/>
            <consortium name="The Broad Institute Genome Sequencing Center for Infectious Disease"/>
            <person name="Wu L."/>
            <person name="Ma J."/>
        </authorList>
    </citation>
    <scope>NUCLEOTIDE SEQUENCE [LARGE SCALE GENOMIC DNA]</scope>
    <source>
        <strain evidence="3">KCTC 32514</strain>
    </source>
</reference>
<organism evidence="2 3">
    <name type="scientific">Psychroserpens luteus</name>
    <dbReference type="NCBI Taxonomy" id="1434066"/>
    <lineage>
        <taxon>Bacteria</taxon>
        <taxon>Pseudomonadati</taxon>
        <taxon>Bacteroidota</taxon>
        <taxon>Flavobacteriia</taxon>
        <taxon>Flavobacteriales</taxon>
        <taxon>Flavobacteriaceae</taxon>
        <taxon>Psychroserpens</taxon>
    </lineage>
</organism>
<keyword evidence="1" id="KW-0732">Signal</keyword>
<gene>
    <name evidence="2" type="ORF">ACFS29_03395</name>
</gene>
<evidence type="ECO:0000313" key="3">
    <source>
        <dbReference type="Proteomes" id="UP001597548"/>
    </source>
</evidence>
<evidence type="ECO:0000256" key="1">
    <source>
        <dbReference type="SAM" id="SignalP"/>
    </source>
</evidence>
<sequence length="122" mass="14186">MKIKLTSFITLVLGFCFFAAYPNTDVSLTNETYFEVSENDLEDSSVKPVSYVHANDSFERIFTNNQNTFSPTCLKKLTDADTKASISKHETLIKRNRFLQYSRNLFLSFLTTDIIFPFHTFW</sequence>
<dbReference type="EMBL" id="JBHUOS010000001">
    <property type="protein sequence ID" value="MFD2914672.1"/>
    <property type="molecule type" value="Genomic_DNA"/>
</dbReference>
<dbReference type="RefSeq" id="WP_194507652.1">
    <property type="nucleotide sequence ID" value="NZ_JADILU010000003.1"/>
</dbReference>
<accession>A0ABW5ZSK8</accession>